<keyword evidence="1" id="KW-0805">Transcription regulation</keyword>
<dbReference type="SMART" id="SM00342">
    <property type="entry name" value="HTH_ARAC"/>
    <property type="match status" value="1"/>
</dbReference>
<evidence type="ECO:0000256" key="2">
    <source>
        <dbReference type="ARBA" id="ARBA00023125"/>
    </source>
</evidence>
<sequence>MVLPVYGGMEIEVGGRGGRLTQGVGAFVPRNTGHAQSSGAKNRFLVVDVSTGALDSASVERLSRNRFFAVTPAAEHLVQYMALALDGGGDEARSTHWLSLFLGAMETPVTGPKSRLSGLLEKLKSRPGRAWTVDEMAAIVGVSESRLYVLFRNAFDCTPHAWLAEQRMQAVRHGLSSTSMSIAEIAGMAGFSDQSALTRAFRQATNFTPAEYRKLQQELRSNKQ</sequence>
<keyword evidence="2" id="KW-0238">DNA-binding</keyword>
<reference evidence="5 6" key="1">
    <citation type="journal article" date="2017" name="Int. J. Syst. Evol. Microbiol.">
        <title>Achromobacter aloeverae sp. nov., isolated from the root of Aloe vera (L.) Burm.f.</title>
        <authorList>
            <person name="Kuncharoen N."/>
            <person name="Muramatsu Y."/>
            <person name="Shibata C."/>
            <person name="Kamakura Y."/>
            <person name="Nakagawa Y."/>
            <person name="Tanasupawat S."/>
        </authorList>
    </citation>
    <scope>NUCLEOTIDE SEQUENCE [LARGE SCALE GENOMIC DNA]</scope>
    <source>
        <strain evidence="5 6">AVA-1</strain>
    </source>
</reference>
<dbReference type="Proteomes" id="UP000290849">
    <property type="component" value="Unassembled WGS sequence"/>
</dbReference>
<accession>A0A4Q1HCY1</accession>
<dbReference type="PROSITE" id="PS01124">
    <property type="entry name" value="HTH_ARAC_FAMILY_2"/>
    <property type="match status" value="1"/>
</dbReference>
<dbReference type="InterPro" id="IPR018062">
    <property type="entry name" value="HTH_AraC-typ_CS"/>
</dbReference>
<dbReference type="Gene3D" id="1.10.10.60">
    <property type="entry name" value="Homeodomain-like"/>
    <property type="match status" value="1"/>
</dbReference>
<evidence type="ECO:0000313" key="6">
    <source>
        <dbReference type="Proteomes" id="UP000290849"/>
    </source>
</evidence>
<dbReference type="PANTHER" id="PTHR46796">
    <property type="entry name" value="HTH-TYPE TRANSCRIPTIONAL ACTIVATOR RHAS-RELATED"/>
    <property type="match status" value="1"/>
</dbReference>
<evidence type="ECO:0000256" key="1">
    <source>
        <dbReference type="ARBA" id="ARBA00023015"/>
    </source>
</evidence>
<keyword evidence="3" id="KW-0804">Transcription</keyword>
<dbReference type="InterPro" id="IPR018060">
    <property type="entry name" value="HTH_AraC"/>
</dbReference>
<dbReference type="EMBL" id="PYAL01000009">
    <property type="protein sequence ID" value="RXN83741.1"/>
    <property type="molecule type" value="Genomic_DNA"/>
</dbReference>
<dbReference type="PANTHER" id="PTHR46796:SF2">
    <property type="entry name" value="TRANSCRIPTIONAL REGULATORY PROTEIN"/>
    <property type="match status" value="1"/>
</dbReference>
<proteinExistence type="predicted"/>
<organism evidence="5 6">
    <name type="scientific">Achromobacter aloeverae</name>
    <dbReference type="NCBI Taxonomy" id="1750518"/>
    <lineage>
        <taxon>Bacteria</taxon>
        <taxon>Pseudomonadati</taxon>
        <taxon>Pseudomonadota</taxon>
        <taxon>Betaproteobacteria</taxon>
        <taxon>Burkholderiales</taxon>
        <taxon>Alcaligenaceae</taxon>
        <taxon>Achromobacter</taxon>
    </lineage>
</organism>
<gene>
    <name evidence="5" type="ORF">C7R54_26065</name>
</gene>
<keyword evidence="6" id="KW-1185">Reference proteome</keyword>
<dbReference type="GO" id="GO:0043565">
    <property type="term" value="F:sequence-specific DNA binding"/>
    <property type="evidence" value="ECO:0007669"/>
    <property type="project" value="InterPro"/>
</dbReference>
<evidence type="ECO:0000313" key="5">
    <source>
        <dbReference type="EMBL" id="RXN83741.1"/>
    </source>
</evidence>
<dbReference type="InterPro" id="IPR009057">
    <property type="entry name" value="Homeodomain-like_sf"/>
</dbReference>
<evidence type="ECO:0000259" key="4">
    <source>
        <dbReference type="PROSITE" id="PS01124"/>
    </source>
</evidence>
<name>A0A4Q1HCY1_9BURK</name>
<dbReference type="SUPFAM" id="SSF46689">
    <property type="entry name" value="Homeodomain-like"/>
    <property type="match status" value="2"/>
</dbReference>
<comment type="caution">
    <text evidence="5">The sequence shown here is derived from an EMBL/GenBank/DDBJ whole genome shotgun (WGS) entry which is preliminary data.</text>
</comment>
<protein>
    <submittedName>
        <fullName evidence="5">AraC family transcriptional regulator</fullName>
    </submittedName>
</protein>
<dbReference type="Pfam" id="PF12833">
    <property type="entry name" value="HTH_18"/>
    <property type="match status" value="1"/>
</dbReference>
<dbReference type="GO" id="GO:0003700">
    <property type="term" value="F:DNA-binding transcription factor activity"/>
    <property type="evidence" value="ECO:0007669"/>
    <property type="project" value="InterPro"/>
</dbReference>
<feature type="domain" description="HTH araC/xylS-type" evidence="4">
    <location>
        <begin position="114"/>
        <end position="215"/>
    </location>
</feature>
<dbReference type="AlphaFoldDB" id="A0A4Q1HCY1"/>
<dbReference type="InterPro" id="IPR050204">
    <property type="entry name" value="AraC_XylS_family_regulators"/>
</dbReference>
<dbReference type="PROSITE" id="PS00041">
    <property type="entry name" value="HTH_ARAC_FAMILY_1"/>
    <property type="match status" value="1"/>
</dbReference>
<evidence type="ECO:0000256" key="3">
    <source>
        <dbReference type="ARBA" id="ARBA00023163"/>
    </source>
</evidence>